<dbReference type="InterPro" id="IPR025110">
    <property type="entry name" value="AMP-bd_C"/>
</dbReference>
<dbReference type="GO" id="GO:0004467">
    <property type="term" value="F:long-chain fatty acid-CoA ligase activity"/>
    <property type="evidence" value="ECO:0007669"/>
    <property type="project" value="TreeGrafter"/>
</dbReference>
<evidence type="ECO:0000256" key="17">
    <source>
        <dbReference type="ARBA" id="ARBA00060276"/>
    </source>
</evidence>
<dbReference type="InterPro" id="IPR020845">
    <property type="entry name" value="AMP-binding_CS"/>
</dbReference>
<evidence type="ECO:0000256" key="18">
    <source>
        <dbReference type="ARBA" id="ARBA00068795"/>
    </source>
</evidence>
<dbReference type="GO" id="GO:0005778">
    <property type="term" value="C:peroxisomal membrane"/>
    <property type="evidence" value="ECO:0007669"/>
    <property type="project" value="UniProtKB-SubCell"/>
</dbReference>
<dbReference type="EMBL" id="HG937694">
    <property type="protein sequence ID" value="CDP38451.1"/>
    <property type="molecule type" value="Genomic_DNA"/>
</dbReference>
<evidence type="ECO:0000256" key="19">
    <source>
        <dbReference type="ARBA" id="ARBA00078285"/>
    </source>
</evidence>
<dbReference type="Gene3D" id="3.40.50.12780">
    <property type="entry name" value="N-terminal domain of ligase-like"/>
    <property type="match status" value="1"/>
</dbReference>
<dbReference type="Gene3D" id="3.30.300.30">
    <property type="match status" value="1"/>
</dbReference>
<evidence type="ECO:0000256" key="13">
    <source>
        <dbReference type="ARBA" id="ARBA00023055"/>
    </source>
</evidence>
<dbReference type="Pfam" id="PF13193">
    <property type="entry name" value="AMP-binding_C"/>
    <property type="match status" value="1"/>
</dbReference>
<evidence type="ECO:0000313" key="22">
    <source>
        <dbReference type="EMBL" id="CDP38451.1"/>
    </source>
</evidence>
<evidence type="ECO:0000256" key="1">
    <source>
        <dbReference type="ARBA" id="ARBA00004502"/>
    </source>
</evidence>
<reference evidence="22" key="1">
    <citation type="submission" date="2014-02" db="EMBL/GenBank/DDBJ databases">
        <authorList>
            <person name="Genoscope - CEA"/>
        </authorList>
    </citation>
    <scope>NUCLEOTIDE SEQUENCE</scope>
    <source>
        <strain evidence="22">LS3</strain>
    </source>
</reference>
<evidence type="ECO:0000256" key="5">
    <source>
        <dbReference type="ARBA" id="ARBA00022448"/>
    </source>
</evidence>
<dbReference type="SUPFAM" id="SSF56801">
    <property type="entry name" value="Acetyl-CoA synthetase-like"/>
    <property type="match status" value="1"/>
</dbReference>
<evidence type="ECO:0000256" key="9">
    <source>
        <dbReference type="ARBA" id="ARBA00022692"/>
    </source>
</evidence>
<keyword evidence="13" id="KW-0445">Lipid transport</keyword>
<evidence type="ECO:0000259" key="21">
    <source>
        <dbReference type="Pfam" id="PF13193"/>
    </source>
</evidence>
<feature type="domain" description="AMP-binding enzyme C-terminal" evidence="21">
    <location>
        <begin position="517"/>
        <end position="595"/>
    </location>
</feature>
<keyword evidence="15" id="KW-0576">Peroxisome</keyword>
<protein>
    <recommendedName>
        <fullName evidence="18">Very long-chain fatty acid transport protein</fullName>
    </recommendedName>
    <alternativeName>
        <fullName evidence="19">Very-long-chain acyl-CoA synthetase</fullName>
    </alternativeName>
</protein>
<evidence type="ECO:0000256" key="16">
    <source>
        <dbReference type="ARBA" id="ARBA00051585"/>
    </source>
</evidence>
<proteinExistence type="inferred from homology"/>
<name>A0A060TH04_BLAAD</name>
<evidence type="ECO:0000256" key="10">
    <source>
        <dbReference type="ARBA" id="ARBA00022741"/>
    </source>
</evidence>
<keyword evidence="6" id="KW-1003">Cell membrane</keyword>
<evidence type="ECO:0000256" key="4">
    <source>
        <dbReference type="ARBA" id="ARBA00006432"/>
    </source>
</evidence>
<dbReference type="GO" id="GO:0005524">
    <property type="term" value="F:ATP binding"/>
    <property type="evidence" value="ECO:0007669"/>
    <property type="project" value="UniProtKB-KW"/>
</dbReference>
<dbReference type="GO" id="GO:0009898">
    <property type="term" value="C:cytoplasmic side of plasma membrane"/>
    <property type="evidence" value="ECO:0007669"/>
    <property type="project" value="TreeGrafter"/>
</dbReference>
<accession>A0A060TH04</accession>
<evidence type="ECO:0000259" key="20">
    <source>
        <dbReference type="Pfam" id="PF00501"/>
    </source>
</evidence>
<dbReference type="GO" id="GO:0005811">
    <property type="term" value="C:lipid droplet"/>
    <property type="evidence" value="ECO:0007669"/>
    <property type="project" value="UniProtKB-SubCell"/>
</dbReference>
<gene>
    <name evidence="22" type="ORF">GNLVRS02_ARAD1D34980g</name>
</gene>
<comment type="catalytic activity">
    <reaction evidence="16">
        <text>a very long-chain fatty acid + ATP + CoA = a very long-chain fatty acyl-CoA + AMP + diphosphate</text>
        <dbReference type="Rhea" id="RHEA:54536"/>
        <dbReference type="ChEBI" id="CHEBI:30616"/>
        <dbReference type="ChEBI" id="CHEBI:33019"/>
        <dbReference type="ChEBI" id="CHEBI:57287"/>
        <dbReference type="ChEBI" id="CHEBI:58950"/>
        <dbReference type="ChEBI" id="CHEBI:138261"/>
        <dbReference type="ChEBI" id="CHEBI:456215"/>
    </reaction>
</comment>
<evidence type="ECO:0000256" key="14">
    <source>
        <dbReference type="ARBA" id="ARBA00023136"/>
    </source>
</evidence>
<comment type="subcellular location">
    <subcellularLocation>
        <location evidence="3">Cell membrane</location>
        <topology evidence="3">Multi-pass membrane protein</topology>
    </subcellularLocation>
    <subcellularLocation>
        <location evidence="1">Lipid droplet</location>
    </subcellularLocation>
    <subcellularLocation>
        <location evidence="2">Peroxisome membrane</location>
        <topology evidence="2">Multi-pass membrane protein</topology>
    </subcellularLocation>
</comment>
<keyword evidence="5" id="KW-0813">Transport</keyword>
<dbReference type="PhylomeDB" id="A0A060TH04"/>
<sequence>MSLPLYALGLLGAAYIDARHLIRDDLKTAASVARMSIRTLLRERRGTVNVFFSFEEQVNKRPNQVALIYPEQVSTKLPEDRMAPLDDYFVVHRWTYRELHDTALRFARLFRDELGIKPGDIVALDCMNNPDYVFVWLGLWSLGATPAFINYNLRSDALLHCIKIAGANVVLVDPEVSDNVDTVRKEILAEGKNIVMLDDVFHAKVKNATPYRAPDKDRIRQQQMSDPAMFIYTSGTTGLPKSAVMSWSKAIVGAGSYASAMRMTNKDVTYSPMPLYHSTGAVLGMLAIFSAGGAFAVGKKFSARTFWTQAKLSNATFVQYVGETCRYLLMSPPGPDDTRHGVRGAIGNGIRPDVWVKFKERFNLQIIGEFYGATEFPTGLTNYQRGEYGIGAVASYGSLLTNLLFRMRYTIAAVDPDDPNEIWRNPKTGFGRVAKTNEPGEFLFRIPDPQNIQNTFQGYHGNKKATEEKIIRNLFKKGDAYVRSGDLLKWDDQGLVYFVDRMGDTFRWKSENVSTNEVEEAFTNIPGIYQVVVVGVQVPNHEGRAGFAVIEPKDFNNPPDLDAIAKTVTEKLPKYAVPVFLKFTNAPLDATGTNKVQKAKYRNQQIPHPEETIYWLKNNKYVPLQANEWKEVEAGKARL</sequence>
<keyword evidence="7" id="KW-0436">Ligase</keyword>
<keyword evidence="8" id="KW-0551">Lipid droplet</keyword>
<organism evidence="22">
    <name type="scientific">Blastobotrys adeninivorans</name>
    <name type="common">Yeast</name>
    <name type="synonym">Arxula adeninivorans</name>
    <dbReference type="NCBI Taxonomy" id="409370"/>
    <lineage>
        <taxon>Eukaryota</taxon>
        <taxon>Fungi</taxon>
        <taxon>Dikarya</taxon>
        <taxon>Ascomycota</taxon>
        <taxon>Saccharomycotina</taxon>
        <taxon>Dipodascomycetes</taxon>
        <taxon>Dipodascales</taxon>
        <taxon>Trichomonascaceae</taxon>
        <taxon>Blastobotrys</taxon>
    </lineage>
</organism>
<reference evidence="22" key="2">
    <citation type="submission" date="2014-06" db="EMBL/GenBank/DDBJ databases">
        <title>The complete genome of Blastobotrys (Arxula) adeninivorans LS3 - a yeast of biotechnological interest.</title>
        <authorList>
            <person name="Kunze G."/>
            <person name="Gaillardin C."/>
            <person name="Czernicka M."/>
            <person name="Durrens P."/>
            <person name="Martin T."/>
            <person name="Boer E."/>
            <person name="Gabaldon T."/>
            <person name="Cruz J."/>
            <person name="Talla E."/>
            <person name="Marck C."/>
            <person name="Goffeau A."/>
            <person name="Barbe V."/>
            <person name="Baret P."/>
            <person name="Baronian K."/>
            <person name="Beier S."/>
            <person name="Bleykasten C."/>
            <person name="Bode R."/>
            <person name="Casaregola S."/>
            <person name="Despons L."/>
            <person name="Fairhead C."/>
            <person name="Giersberg M."/>
            <person name="Gierski P."/>
            <person name="Hahnel U."/>
            <person name="Hartmann A."/>
            <person name="Jankowska D."/>
            <person name="Jubin C."/>
            <person name="Jung P."/>
            <person name="Lafontaine I."/>
            <person name="Leh-Louis V."/>
            <person name="Lemaire M."/>
            <person name="Marcet-Houben M."/>
            <person name="Mascher M."/>
            <person name="Morel G."/>
            <person name="Richard G.-F."/>
            <person name="Riechen J."/>
            <person name="Sacerdot C."/>
            <person name="Sarkar A."/>
            <person name="Savel G."/>
            <person name="Schacherer J."/>
            <person name="Sherman D."/>
            <person name="Straub M.-L."/>
            <person name="Stein N."/>
            <person name="Thierry A."/>
            <person name="Trautwein-Schult A."/>
            <person name="Westhof E."/>
            <person name="Worch S."/>
            <person name="Dujon B."/>
            <person name="Souciet J.-L."/>
            <person name="Wincker P."/>
            <person name="Scholz U."/>
            <person name="Neuveglise N."/>
        </authorList>
    </citation>
    <scope>NUCLEOTIDE SEQUENCE</scope>
    <source>
        <strain evidence="22">LS3</strain>
    </source>
</reference>
<evidence type="ECO:0000256" key="7">
    <source>
        <dbReference type="ARBA" id="ARBA00022598"/>
    </source>
</evidence>
<dbReference type="AlphaFoldDB" id="A0A060TH04"/>
<evidence type="ECO:0000256" key="6">
    <source>
        <dbReference type="ARBA" id="ARBA00022475"/>
    </source>
</evidence>
<evidence type="ECO:0000256" key="15">
    <source>
        <dbReference type="ARBA" id="ARBA00023140"/>
    </source>
</evidence>
<feature type="domain" description="AMP-dependent synthetase/ligase" evidence="20">
    <location>
        <begin position="54"/>
        <end position="382"/>
    </location>
</feature>
<dbReference type="PANTHER" id="PTHR43107:SF15">
    <property type="entry name" value="FATTY ACID TRANSPORT PROTEIN 3, ISOFORM A"/>
    <property type="match status" value="1"/>
</dbReference>
<evidence type="ECO:0000256" key="11">
    <source>
        <dbReference type="ARBA" id="ARBA00022840"/>
    </source>
</evidence>
<dbReference type="InterPro" id="IPR000873">
    <property type="entry name" value="AMP-dep_synth/lig_dom"/>
</dbReference>
<dbReference type="InterPro" id="IPR045851">
    <property type="entry name" value="AMP-bd_C_sf"/>
</dbReference>
<dbReference type="PROSITE" id="PS00455">
    <property type="entry name" value="AMP_BINDING"/>
    <property type="match status" value="1"/>
</dbReference>
<evidence type="ECO:0000256" key="3">
    <source>
        <dbReference type="ARBA" id="ARBA00004651"/>
    </source>
</evidence>
<dbReference type="PANTHER" id="PTHR43107">
    <property type="entry name" value="LONG-CHAIN FATTY ACID TRANSPORT PROTEIN"/>
    <property type="match status" value="1"/>
</dbReference>
<comment type="function">
    <text evidence="17">Acyl-CoA synthetase required for both the import of long chain fatty acids (LCFAs) (C14-C18) and the activation very long chain fatty acids (VLCFAs) (C20-C26) by esterification of the fatty acids into metabolically active CoA-thioesters for subsequent degradation or incorporation into phospholipids. The transport and fatty acyl-CoA synthetase activities are genetically separable and are thus independent activities. Esterifies VLCFAs in the peroxisome matrix. The VLCFAs are actively transported into peroxisomes by a PXA1-PXA2 heterodimeric transporter in the peroxisomal membrane.</text>
</comment>
<dbReference type="GO" id="GO:0044539">
    <property type="term" value="P:long-chain fatty acid import into cell"/>
    <property type="evidence" value="ECO:0007669"/>
    <property type="project" value="TreeGrafter"/>
</dbReference>
<dbReference type="Pfam" id="PF00501">
    <property type="entry name" value="AMP-binding"/>
    <property type="match status" value="1"/>
</dbReference>
<dbReference type="GO" id="GO:0005324">
    <property type="term" value="F:long-chain fatty acid transmembrane transporter activity"/>
    <property type="evidence" value="ECO:0007669"/>
    <property type="project" value="TreeGrafter"/>
</dbReference>
<keyword evidence="12" id="KW-1133">Transmembrane helix</keyword>
<evidence type="ECO:0000256" key="2">
    <source>
        <dbReference type="ARBA" id="ARBA00004585"/>
    </source>
</evidence>
<evidence type="ECO:0000256" key="8">
    <source>
        <dbReference type="ARBA" id="ARBA00022677"/>
    </source>
</evidence>
<keyword evidence="10" id="KW-0547">Nucleotide-binding</keyword>
<evidence type="ECO:0000256" key="12">
    <source>
        <dbReference type="ARBA" id="ARBA00022989"/>
    </source>
</evidence>
<dbReference type="InterPro" id="IPR042099">
    <property type="entry name" value="ANL_N_sf"/>
</dbReference>
<keyword evidence="11" id="KW-0067">ATP-binding</keyword>
<dbReference type="FunFam" id="3.40.50.12780:FF:000019">
    <property type="entry name" value="Long-chain fatty acid transporter"/>
    <property type="match status" value="1"/>
</dbReference>
<keyword evidence="9" id="KW-0812">Transmembrane</keyword>
<keyword evidence="14" id="KW-0472">Membrane</keyword>
<comment type="similarity">
    <text evidence="4">Belongs to the ATP-dependent AMP-binding enzyme family.</text>
</comment>
<dbReference type="FunFam" id="3.30.300.30:FF:000020">
    <property type="entry name" value="Long-chain fatty acid transporter"/>
    <property type="match status" value="1"/>
</dbReference>